<proteinExistence type="predicted"/>
<gene>
    <name evidence="1" type="ORF">ANN_16576</name>
</gene>
<evidence type="ECO:0000313" key="1">
    <source>
        <dbReference type="EMBL" id="KAJ4436545.1"/>
    </source>
</evidence>
<evidence type="ECO:0000313" key="2">
    <source>
        <dbReference type="Proteomes" id="UP001148838"/>
    </source>
</evidence>
<protein>
    <submittedName>
        <fullName evidence="1">Uncharacterized protein</fullName>
    </submittedName>
</protein>
<sequence>MFFYSCYMEEPEIESLMSLGRIFHKRESEIVYDDEYDDVLCVDNQVLLAQSENQLEISYSHSIKEYAIRKFQDNRQGLELNGLHQLLVYTNDVNMLEENSQTIRENTGILLEASKVIGLEVNPENTKYMIISRDQNIVRNGNIKIGHLSFEDVEKFKYLGATVTHINDTREEIKHRINMGNACYYSVEKLLSSSLL</sequence>
<name>A0ABQ8SSY3_PERAM</name>
<keyword evidence="2" id="KW-1185">Reference proteome</keyword>
<organism evidence="1 2">
    <name type="scientific">Periplaneta americana</name>
    <name type="common">American cockroach</name>
    <name type="synonym">Blatta americana</name>
    <dbReference type="NCBI Taxonomy" id="6978"/>
    <lineage>
        <taxon>Eukaryota</taxon>
        <taxon>Metazoa</taxon>
        <taxon>Ecdysozoa</taxon>
        <taxon>Arthropoda</taxon>
        <taxon>Hexapoda</taxon>
        <taxon>Insecta</taxon>
        <taxon>Pterygota</taxon>
        <taxon>Neoptera</taxon>
        <taxon>Polyneoptera</taxon>
        <taxon>Dictyoptera</taxon>
        <taxon>Blattodea</taxon>
        <taxon>Blattoidea</taxon>
        <taxon>Blattidae</taxon>
        <taxon>Blattinae</taxon>
        <taxon>Periplaneta</taxon>
    </lineage>
</organism>
<accession>A0ABQ8SSY3</accession>
<dbReference type="EMBL" id="JAJSOF020000021">
    <property type="protein sequence ID" value="KAJ4436545.1"/>
    <property type="molecule type" value="Genomic_DNA"/>
</dbReference>
<dbReference type="Proteomes" id="UP001148838">
    <property type="component" value="Unassembled WGS sequence"/>
</dbReference>
<reference evidence="1 2" key="1">
    <citation type="journal article" date="2022" name="Allergy">
        <title>Genome assembly and annotation of Periplaneta americana reveal a comprehensive cockroach allergen profile.</title>
        <authorList>
            <person name="Wang L."/>
            <person name="Xiong Q."/>
            <person name="Saelim N."/>
            <person name="Wang L."/>
            <person name="Nong W."/>
            <person name="Wan A.T."/>
            <person name="Shi M."/>
            <person name="Liu X."/>
            <person name="Cao Q."/>
            <person name="Hui J.H.L."/>
            <person name="Sookrung N."/>
            <person name="Leung T.F."/>
            <person name="Tungtrongchitr A."/>
            <person name="Tsui S.K.W."/>
        </authorList>
    </citation>
    <scope>NUCLEOTIDE SEQUENCE [LARGE SCALE GENOMIC DNA]</scope>
    <source>
        <strain evidence="1">PWHHKU_190912</strain>
    </source>
</reference>
<comment type="caution">
    <text evidence="1">The sequence shown here is derived from an EMBL/GenBank/DDBJ whole genome shotgun (WGS) entry which is preliminary data.</text>
</comment>